<organism evidence="2 3">
    <name type="scientific">Hibiscus sabdariffa</name>
    <name type="common">roselle</name>
    <dbReference type="NCBI Taxonomy" id="183260"/>
    <lineage>
        <taxon>Eukaryota</taxon>
        <taxon>Viridiplantae</taxon>
        <taxon>Streptophyta</taxon>
        <taxon>Embryophyta</taxon>
        <taxon>Tracheophyta</taxon>
        <taxon>Spermatophyta</taxon>
        <taxon>Magnoliopsida</taxon>
        <taxon>eudicotyledons</taxon>
        <taxon>Gunneridae</taxon>
        <taxon>Pentapetalae</taxon>
        <taxon>rosids</taxon>
        <taxon>malvids</taxon>
        <taxon>Malvales</taxon>
        <taxon>Malvaceae</taxon>
        <taxon>Malvoideae</taxon>
        <taxon>Hibiscus</taxon>
    </lineage>
</organism>
<evidence type="ECO:0000313" key="3">
    <source>
        <dbReference type="Proteomes" id="UP001472677"/>
    </source>
</evidence>
<protein>
    <submittedName>
        <fullName evidence="2">Uncharacterized protein</fullName>
    </submittedName>
</protein>
<reference evidence="2 3" key="1">
    <citation type="journal article" date="2024" name="G3 (Bethesda)">
        <title>Genome assembly of Hibiscus sabdariffa L. provides insights into metabolisms of medicinal natural products.</title>
        <authorList>
            <person name="Kim T."/>
        </authorList>
    </citation>
    <scope>NUCLEOTIDE SEQUENCE [LARGE SCALE GENOMIC DNA]</scope>
    <source>
        <strain evidence="2">TK-2024</strain>
        <tissue evidence="2">Old leaves</tissue>
    </source>
</reference>
<name>A0ABR2ENF1_9ROSI</name>
<sequence>MNAFISLIKGPILVSLKFLLVIIVCNGLAQENPTNSFADNCGVSADDNCGVSLSSTSVSQSQKYILSSSQEKLSSSSFPFASHESRVPVSSSSIICQDSLVSLDNQHGRVSSSPVSPKLCGRTIHLIPWRPQHLSCLQIPTTTNSTSSKATTEILHRRFRRQVMGRAVDFR</sequence>
<proteinExistence type="predicted"/>
<gene>
    <name evidence="2" type="ORF">V6N12_035538</name>
</gene>
<feature type="chain" id="PRO_5046105781" evidence="1">
    <location>
        <begin position="30"/>
        <end position="171"/>
    </location>
</feature>
<comment type="caution">
    <text evidence="2">The sequence shown here is derived from an EMBL/GenBank/DDBJ whole genome shotgun (WGS) entry which is preliminary data.</text>
</comment>
<dbReference type="EMBL" id="JBBPBM010000011">
    <property type="protein sequence ID" value="KAK8563390.1"/>
    <property type="molecule type" value="Genomic_DNA"/>
</dbReference>
<evidence type="ECO:0000256" key="1">
    <source>
        <dbReference type="SAM" id="SignalP"/>
    </source>
</evidence>
<keyword evidence="1" id="KW-0732">Signal</keyword>
<feature type="signal peptide" evidence="1">
    <location>
        <begin position="1"/>
        <end position="29"/>
    </location>
</feature>
<keyword evidence="3" id="KW-1185">Reference proteome</keyword>
<accession>A0ABR2ENF1</accession>
<evidence type="ECO:0000313" key="2">
    <source>
        <dbReference type="EMBL" id="KAK8563390.1"/>
    </source>
</evidence>
<dbReference type="Proteomes" id="UP001472677">
    <property type="component" value="Unassembled WGS sequence"/>
</dbReference>